<dbReference type="FunFam" id="2.40.50.140:FF:000307">
    <property type="entry name" value="Eukaryotic translation initiation factor 5A"/>
    <property type="match status" value="1"/>
</dbReference>
<reference evidence="7" key="1">
    <citation type="journal article" date="2020" name="bioRxiv">
        <title>Comparative genomics of Chlamydomonas.</title>
        <authorList>
            <person name="Craig R.J."/>
            <person name="Hasan A.R."/>
            <person name="Ness R.W."/>
            <person name="Keightley P.D."/>
        </authorList>
    </citation>
    <scope>NUCLEOTIDE SEQUENCE</scope>
    <source>
        <strain evidence="7">CCAP 11/173</strain>
    </source>
</reference>
<dbReference type="NCBIfam" id="TIGR00037">
    <property type="entry name" value="eIF_5A"/>
    <property type="match status" value="1"/>
</dbReference>
<evidence type="ECO:0000313" key="7">
    <source>
        <dbReference type="EMBL" id="KAG2431641.1"/>
    </source>
</evidence>
<dbReference type="FunFam" id="2.30.30.30:FF:000012">
    <property type="entry name" value="Eukaryotic translation initiation factor 5A"/>
    <property type="match status" value="1"/>
</dbReference>
<feature type="domain" description="Translation initiation factor 5A C-terminal" evidence="6">
    <location>
        <begin position="85"/>
        <end position="158"/>
    </location>
</feature>
<keyword evidence="2 5" id="KW-0648">Protein biosynthesis</keyword>
<gene>
    <name evidence="7" type="ORF">HYH02_013218</name>
</gene>
<comment type="caution">
    <text evidence="7">The sequence shown here is derived from an EMBL/GenBank/DDBJ whole genome shotgun (WGS) entry which is preliminary data.</text>
</comment>
<dbReference type="OrthoDB" id="9975114at2759"/>
<dbReference type="Gene3D" id="2.30.30.30">
    <property type="match status" value="1"/>
</dbReference>
<keyword evidence="8" id="KW-1185">Reference proteome</keyword>
<keyword evidence="3 5" id="KW-0385">Hypusine</keyword>
<dbReference type="PIRSF" id="PIRSF003025">
    <property type="entry name" value="eIF5A"/>
    <property type="match status" value="1"/>
</dbReference>
<dbReference type="GO" id="GO:0043022">
    <property type="term" value="F:ribosome binding"/>
    <property type="evidence" value="ECO:0007669"/>
    <property type="project" value="UniProtKB-UniRule"/>
</dbReference>
<dbReference type="GO" id="GO:0045901">
    <property type="term" value="P:positive regulation of translational elongation"/>
    <property type="evidence" value="ECO:0007669"/>
    <property type="project" value="UniProtKB-UniRule"/>
</dbReference>
<dbReference type="InterPro" id="IPR008991">
    <property type="entry name" value="Translation_prot_SH3-like_sf"/>
</dbReference>
<evidence type="ECO:0000256" key="2">
    <source>
        <dbReference type="ARBA" id="ARBA00022917"/>
    </source>
</evidence>
<dbReference type="GO" id="GO:0003723">
    <property type="term" value="F:RNA binding"/>
    <property type="evidence" value="ECO:0007669"/>
    <property type="project" value="InterPro"/>
</dbReference>
<evidence type="ECO:0000256" key="4">
    <source>
        <dbReference type="ARBA" id="ARBA00067313"/>
    </source>
</evidence>
<proteinExistence type="inferred from homology"/>
<evidence type="ECO:0000313" key="8">
    <source>
        <dbReference type="Proteomes" id="UP000613740"/>
    </source>
</evidence>
<comment type="similarity">
    <text evidence="1 5">Belongs to the eIF-5A family.</text>
</comment>
<evidence type="ECO:0000259" key="6">
    <source>
        <dbReference type="SMART" id="SM01376"/>
    </source>
</evidence>
<dbReference type="SUPFAM" id="SSF50249">
    <property type="entry name" value="Nucleic acid-binding proteins"/>
    <property type="match status" value="1"/>
</dbReference>
<dbReference type="PROSITE" id="PS00302">
    <property type="entry name" value="IF5A_HYPUSINE"/>
    <property type="match status" value="1"/>
</dbReference>
<dbReference type="InterPro" id="IPR012340">
    <property type="entry name" value="NA-bd_OB-fold"/>
</dbReference>
<dbReference type="SMART" id="SM01376">
    <property type="entry name" value="eIF-5a"/>
    <property type="match status" value="1"/>
</dbReference>
<sequence>MSDHEVETFESADAGASLTYPQQAGTVRKNGYIVISGHPCKVVDVSTSKTGKHGHAKCNFVAIDIFTGKKYEEMTPSSHNVDVPNISRKEYTVIDITDEGIVSMMDESGNTRDDLFLPTGTDENDKLAEIMKDHWSNDKEMAITVLKAMGQEMINSVKVVNDKAA</sequence>
<dbReference type="GO" id="GO:0003746">
    <property type="term" value="F:translation elongation factor activity"/>
    <property type="evidence" value="ECO:0007669"/>
    <property type="project" value="UniProtKB-UniRule"/>
</dbReference>
<comment type="function">
    <text evidence="5">Translation factor that promotes translation elongation and termination, particularly upon ribosome stalling at specific amino acid sequence contexts. Binds between the exit (E) and peptidyl (P) site of the ribosome and promotes rescue of stalled ribosome: specifically required for efficient translation of polyproline-containing peptides as well as other motifs that stall the ribosome. Acts as ribosome quality control (RQC) cofactor by joining the RQC complex to facilitate peptidyl transfer during CAT tailing step.</text>
</comment>
<dbReference type="PANTHER" id="PTHR11673">
    <property type="entry name" value="TRANSLATION INITIATION FACTOR 5A FAMILY MEMBER"/>
    <property type="match status" value="1"/>
</dbReference>
<organism evidence="7 8">
    <name type="scientific">Chlamydomonas schloesseri</name>
    <dbReference type="NCBI Taxonomy" id="2026947"/>
    <lineage>
        <taxon>Eukaryota</taxon>
        <taxon>Viridiplantae</taxon>
        <taxon>Chlorophyta</taxon>
        <taxon>core chlorophytes</taxon>
        <taxon>Chlorophyceae</taxon>
        <taxon>CS clade</taxon>
        <taxon>Chlamydomonadales</taxon>
        <taxon>Chlamydomonadaceae</taxon>
        <taxon>Chlamydomonas</taxon>
    </lineage>
</organism>
<evidence type="ECO:0000256" key="1">
    <source>
        <dbReference type="ARBA" id="ARBA00006016"/>
    </source>
</evidence>
<dbReference type="InterPro" id="IPR020189">
    <property type="entry name" value="IF5A_C"/>
</dbReference>
<dbReference type="InterPro" id="IPR014722">
    <property type="entry name" value="Rib_uL2_dom2"/>
</dbReference>
<dbReference type="InterPro" id="IPR048670">
    <property type="entry name" value="IF5A-like_N"/>
</dbReference>
<name>A0A835STM6_9CHLO</name>
<comment type="PTM">
    <text evidence="5">eIF-5A seems to be the only eukaryotic protein to have a hypusine residue which is a post-translational modification of a lysine by the addition of a butylamino group.</text>
</comment>
<accession>A0A835STM6</accession>
<dbReference type="InterPro" id="IPR001884">
    <property type="entry name" value="IF5A-like"/>
</dbReference>
<dbReference type="Pfam" id="PF21485">
    <property type="entry name" value="IF5A-like_N"/>
    <property type="match status" value="1"/>
</dbReference>
<dbReference type="SUPFAM" id="SSF50104">
    <property type="entry name" value="Translation proteins SH3-like domain"/>
    <property type="match status" value="1"/>
</dbReference>
<dbReference type="EMBL" id="JAEHOD010000071">
    <property type="protein sequence ID" value="KAG2431641.1"/>
    <property type="molecule type" value="Genomic_DNA"/>
</dbReference>
<dbReference type="Gene3D" id="2.40.50.140">
    <property type="entry name" value="Nucleic acid-binding proteins"/>
    <property type="match status" value="1"/>
</dbReference>
<dbReference type="Proteomes" id="UP000613740">
    <property type="component" value="Unassembled WGS sequence"/>
</dbReference>
<protein>
    <recommendedName>
        <fullName evidence="4 5">Eukaryotic translation initiation factor 5A</fullName>
        <shortName evidence="5">eIF-5A</shortName>
    </recommendedName>
</protein>
<dbReference type="InterPro" id="IPR019769">
    <property type="entry name" value="Trans_elong_IF5A_hypusine_site"/>
</dbReference>
<evidence type="ECO:0000256" key="3">
    <source>
        <dbReference type="ARBA" id="ARBA00023071"/>
    </source>
</evidence>
<dbReference type="Pfam" id="PF01287">
    <property type="entry name" value="eIF-5a"/>
    <property type="match status" value="1"/>
</dbReference>
<dbReference type="AlphaFoldDB" id="A0A835STM6"/>
<dbReference type="GO" id="GO:0045905">
    <property type="term" value="P:positive regulation of translational termination"/>
    <property type="evidence" value="ECO:0007669"/>
    <property type="project" value="UniProtKB-UniRule"/>
</dbReference>
<evidence type="ECO:0000256" key="5">
    <source>
        <dbReference type="RuleBase" id="RU362005"/>
    </source>
</evidence>